<keyword evidence="8" id="KW-1185">Reference proteome</keyword>
<keyword evidence="2" id="KW-0238">DNA-binding</keyword>
<sequence length="102" mass="11983">MTKQTIQCPIERTLKQISGKWKSVIIFRLLEHPRCRFNELQKLIPECSRRMLALQLKELEHDGLISKTVYPVVPPKTEYSLTERGKKLKPVIEGLQEWGRIN</sequence>
<accession>A0AAP3GFQ1</accession>
<dbReference type="RefSeq" id="WP_003716366.1">
    <property type="nucleotide sequence ID" value="NZ_CAKMAX010000001.1"/>
</dbReference>
<dbReference type="SUPFAM" id="SSF46785">
    <property type="entry name" value="Winged helix' DNA-binding domain"/>
    <property type="match status" value="1"/>
</dbReference>
<evidence type="ECO:0000259" key="4">
    <source>
        <dbReference type="PROSITE" id="PS51118"/>
    </source>
</evidence>
<reference evidence="5 8" key="1">
    <citation type="submission" date="2022-01" db="EMBL/GenBank/DDBJ databases">
        <title>VMRC isolate genome collection.</title>
        <authorList>
            <person name="France M."/>
            <person name="Rutt L."/>
            <person name="Humphrys M."/>
            <person name="Ravel J."/>
        </authorList>
    </citation>
    <scope>NUCLEOTIDE SEQUENCE</scope>
    <source>
        <strain evidence="6 8">C0030B4</strain>
        <strain evidence="5">C0048A1</strain>
    </source>
</reference>
<gene>
    <name evidence="6" type="ORF">L2504_01445</name>
    <name evidence="5" type="ORF">L2724_00125</name>
</gene>
<dbReference type="EMBL" id="JAKHMS010000002">
    <property type="protein sequence ID" value="MCZ3780814.1"/>
    <property type="molecule type" value="Genomic_DNA"/>
</dbReference>
<dbReference type="Proteomes" id="UP001527392">
    <property type="component" value="Unassembled WGS sequence"/>
</dbReference>
<evidence type="ECO:0000313" key="8">
    <source>
        <dbReference type="Proteomes" id="UP001527392"/>
    </source>
</evidence>
<evidence type="ECO:0000313" key="7">
    <source>
        <dbReference type="Proteomes" id="UP001212401"/>
    </source>
</evidence>
<dbReference type="EMBL" id="JAKHPH010000001">
    <property type="protein sequence ID" value="MCZ3666693.1"/>
    <property type="molecule type" value="Genomic_DNA"/>
</dbReference>
<evidence type="ECO:0000256" key="1">
    <source>
        <dbReference type="ARBA" id="ARBA00023015"/>
    </source>
</evidence>
<dbReference type="PANTHER" id="PTHR33204">
    <property type="entry name" value="TRANSCRIPTIONAL REGULATOR, MARR FAMILY"/>
    <property type="match status" value="1"/>
</dbReference>
<dbReference type="GO" id="GO:0003677">
    <property type="term" value="F:DNA binding"/>
    <property type="evidence" value="ECO:0007669"/>
    <property type="project" value="UniProtKB-KW"/>
</dbReference>
<dbReference type="Proteomes" id="UP001212401">
    <property type="component" value="Unassembled WGS sequence"/>
</dbReference>
<evidence type="ECO:0000256" key="2">
    <source>
        <dbReference type="ARBA" id="ARBA00023125"/>
    </source>
</evidence>
<protein>
    <submittedName>
        <fullName evidence="5">Helix-turn-helix transcriptional regulator</fullName>
    </submittedName>
</protein>
<dbReference type="PANTHER" id="PTHR33204:SF29">
    <property type="entry name" value="TRANSCRIPTIONAL REGULATOR"/>
    <property type="match status" value="1"/>
</dbReference>
<feature type="domain" description="HTH hxlR-type" evidence="4">
    <location>
        <begin position="8"/>
        <end position="102"/>
    </location>
</feature>
<dbReference type="Gene3D" id="1.10.10.10">
    <property type="entry name" value="Winged helix-like DNA-binding domain superfamily/Winged helix DNA-binding domain"/>
    <property type="match status" value="1"/>
</dbReference>
<dbReference type="InterPro" id="IPR036388">
    <property type="entry name" value="WH-like_DNA-bd_sf"/>
</dbReference>
<organism evidence="5 7">
    <name type="scientific">Limosilactobacillus vaginalis</name>
    <dbReference type="NCBI Taxonomy" id="1633"/>
    <lineage>
        <taxon>Bacteria</taxon>
        <taxon>Bacillati</taxon>
        <taxon>Bacillota</taxon>
        <taxon>Bacilli</taxon>
        <taxon>Lactobacillales</taxon>
        <taxon>Lactobacillaceae</taxon>
        <taxon>Limosilactobacillus</taxon>
    </lineage>
</organism>
<evidence type="ECO:0000256" key="3">
    <source>
        <dbReference type="ARBA" id="ARBA00023163"/>
    </source>
</evidence>
<dbReference type="PROSITE" id="PS51118">
    <property type="entry name" value="HTH_HXLR"/>
    <property type="match status" value="1"/>
</dbReference>
<evidence type="ECO:0000313" key="5">
    <source>
        <dbReference type="EMBL" id="MCZ3666693.1"/>
    </source>
</evidence>
<comment type="caution">
    <text evidence="5">The sequence shown here is derived from an EMBL/GenBank/DDBJ whole genome shotgun (WGS) entry which is preliminary data.</text>
</comment>
<dbReference type="AlphaFoldDB" id="A0AAP3GFQ1"/>
<dbReference type="InterPro" id="IPR002577">
    <property type="entry name" value="HTH_HxlR"/>
</dbReference>
<evidence type="ECO:0000313" key="6">
    <source>
        <dbReference type="EMBL" id="MCZ3780814.1"/>
    </source>
</evidence>
<name>A0AAP3GFQ1_9LACO</name>
<keyword evidence="1" id="KW-0805">Transcription regulation</keyword>
<dbReference type="Pfam" id="PF01638">
    <property type="entry name" value="HxlR"/>
    <property type="match status" value="1"/>
</dbReference>
<proteinExistence type="predicted"/>
<keyword evidence="3" id="KW-0804">Transcription</keyword>
<dbReference type="InterPro" id="IPR036390">
    <property type="entry name" value="WH_DNA-bd_sf"/>
</dbReference>